<name>A0ABP7WF93_9SPHI</name>
<evidence type="ECO:0000256" key="1">
    <source>
        <dbReference type="SAM" id="MobiDB-lite"/>
    </source>
</evidence>
<dbReference type="RefSeq" id="WP_345100837.1">
    <property type="nucleotide sequence ID" value="NZ_BAABCV010000002.1"/>
</dbReference>
<evidence type="ECO:0000313" key="2">
    <source>
        <dbReference type="EMBL" id="GAA4086849.1"/>
    </source>
</evidence>
<evidence type="ECO:0000313" key="3">
    <source>
        <dbReference type="Proteomes" id="UP001500841"/>
    </source>
</evidence>
<accession>A0ABP7WF93</accession>
<reference evidence="3" key="1">
    <citation type="journal article" date="2019" name="Int. J. Syst. Evol. Microbiol.">
        <title>The Global Catalogue of Microorganisms (GCM) 10K type strain sequencing project: providing services to taxonomists for standard genome sequencing and annotation.</title>
        <authorList>
            <consortium name="The Broad Institute Genomics Platform"/>
            <consortium name="The Broad Institute Genome Sequencing Center for Infectious Disease"/>
            <person name="Wu L."/>
            <person name="Ma J."/>
        </authorList>
    </citation>
    <scope>NUCLEOTIDE SEQUENCE [LARGE SCALE GENOMIC DNA]</scope>
    <source>
        <strain evidence="3">JCM 17085</strain>
    </source>
</reference>
<comment type="caution">
    <text evidence="2">The sequence shown here is derived from an EMBL/GenBank/DDBJ whole genome shotgun (WGS) entry which is preliminary data.</text>
</comment>
<organism evidence="2 3">
    <name type="scientific">Mucilaginibacter panaciglaebae</name>
    <dbReference type="NCBI Taxonomy" id="502331"/>
    <lineage>
        <taxon>Bacteria</taxon>
        <taxon>Pseudomonadati</taxon>
        <taxon>Bacteroidota</taxon>
        <taxon>Sphingobacteriia</taxon>
        <taxon>Sphingobacteriales</taxon>
        <taxon>Sphingobacteriaceae</taxon>
        <taxon>Mucilaginibacter</taxon>
    </lineage>
</organism>
<dbReference type="EMBL" id="BAABCV010000002">
    <property type="protein sequence ID" value="GAA4086849.1"/>
    <property type="molecule type" value="Genomic_DNA"/>
</dbReference>
<proteinExistence type="predicted"/>
<feature type="region of interest" description="Disordered" evidence="1">
    <location>
        <begin position="1"/>
        <end position="22"/>
    </location>
</feature>
<gene>
    <name evidence="2" type="ORF">GCM10022392_04790</name>
</gene>
<keyword evidence="3" id="KW-1185">Reference proteome</keyword>
<sequence>MNSIPDDPLDFLNSGNNSDKSAHPHDVLVQQLLYEIIRVKELIAYYDSIPNGGGQLGSSILTELVGEAYNSLVNYDLVLMKKYYDLLQNCD</sequence>
<protein>
    <submittedName>
        <fullName evidence="2">Uncharacterized protein</fullName>
    </submittedName>
</protein>
<dbReference type="Proteomes" id="UP001500841">
    <property type="component" value="Unassembled WGS sequence"/>
</dbReference>